<dbReference type="Pfam" id="PF00285">
    <property type="entry name" value="Citrate_synt"/>
    <property type="match status" value="1"/>
</dbReference>
<comment type="caution">
    <text evidence="3">The sequence shown here is derived from an EMBL/GenBank/DDBJ whole genome shotgun (WGS) entry which is preliminary data.</text>
</comment>
<protein>
    <submittedName>
        <fullName evidence="3">Citrate/2-methylcitrate synthase</fullName>
    </submittedName>
</protein>
<dbReference type="EMBL" id="JAYWLC010000003">
    <property type="protein sequence ID" value="MER5171314.1"/>
    <property type="molecule type" value="Genomic_DNA"/>
</dbReference>
<name>A0ABV1SFL7_9RHOB</name>
<reference evidence="3 4" key="1">
    <citation type="submission" date="2024-01" db="EMBL/GenBank/DDBJ databases">
        <authorList>
            <person name="Deng Y."/>
            <person name="Su J."/>
        </authorList>
    </citation>
    <scope>NUCLEOTIDE SEQUENCE [LARGE SCALE GENOMIC DNA]</scope>
    <source>
        <strain evidence="3 4">CPCC 100088</strain>
    </source>
</reference>
<evidence type="ECO:0000313" key="3">
    <source>
        <dbReference type="EMBL" id="MER5171314.1"/>
    </source>
</evidence>
<dbReference type="CDD" id="cd06102">
    <property type="entry name" value="citrate_synt_like_2"/>
    <property type="match status" value="1"/>
</dbReference>
<dbReference type="InterPro" id="IPR016142">
    <property type="entry name" value="Citrate_synth-like_lrg_a-sub"/>
</dbReference>
<dbReference type="Proteomes" id="UP001438953">
    <property type="component" value="Unassembled WGS sequence"/>
</dbReference>
<gene>
    <name evidence="3" type="ORF">VSX56_05935</name>
</gene>
<evidence type="ECO:0000256" key="2">
    <source>
        <dbReference type="ARBA" id="ARBA00022679"/>
    </source>
</evidence>
<evidence type="ECO:0000256" key="1">
    <source>
        <dbReference type="ARBA" id="ARBA00010566"/>
    </source>
</evidence>
<dbReference type="PRINTS" id="PR00143">
    <property type="entry name" value="CITRTSNTHASE"/>
</dbReference>
<dbReference type="Gene3D" id="1.10.580.10">
    <property type="entry name" value="Citrate Synthase, domain 1"/>
    <property type="match status" value="2"/>
</dbReference>
<dbReference type="PANTHER" id="PTHR11739">
    <property type="entry name" value="CITRATE SYNTHASE"/>
    <property type="match status" value="1"/>
</dbReference>
<proteinExistence type="inferred from homology"/>
<reference evidence="3 4" key="2">
    <citation type="submission" date="2024-06" db="EMBL/GenBank/DDBJ databases">
        <title>Thioclava kandeliae sp. nov. from a rhizosphere soil sample of Kandelia candel in a mangrove.</title>
        <authorList>
            <person name="Mu T."/>
        </authorList>
    </citation>
    <scope>NUCLEOTIDE SEQUENCE [LARGE SCALE GENOMIC DNA]</scope>
    <source>
        <strain evidence="3 4">CPCC 100088</strain>
    </source>
</reference>
<dbReference type="InterPro" id="IPR036969">
    <property type="entry name" value="Citrate_synthase_sf"/>
</dbReference>
<evidence type="ECO:0000313" key="4">
    <source>
        <dbReference type="Proteomes" id="UP001438953"/>
    </source>
</evidence>
<dbReference type="PANTHER" id="PTHR11739:SF4">
    <property type="entry name" value="CITRATE SYNTHASE, PEROXISOMAL"/>
    <property type="match status" value="1"/>
</dbReference>
<keyword evidence="2" id="KW-0808">Transferase</keyword>
<comment type="similarity">
    <text evidence="1">Belongs to the citrate synthase family.</text>
</comment>
<accession>A0ABV1SFL7</accession>
<sequence length="381" mass="40510">MTQEEASNALGVRRQTLYAYVSRGQITVRPDPETSGRNLYNGEDISALLNRRSRGRGRASIATSTMSWGEPIISTMISTTAQGRLYYRGVNVGTLAESASLEETARLLWAMDRLPEFPAIPSYPGNAGRARVFQALAAEAAHAIPSGSLSRDARHRTMARIVGLVAGNFADLPQGPAPLHLRLAQAWNCADKADLIRRTLVSLADQELTSSAFAARVTASTGASFEAAALSGLGALSGPLHGDMTLRVKAVLEDALHLGIVPAVNRWMSTGEPLPGFGHKLYPQGDPRARALLGCFRPSPAITGLIAHVRERTGQEPTIDVALAALADHCALPGDAPFALFAIARSLGWLAHALEQIETGSLIRPRAHYTGPALPIEKGAP</sequence>
<dbReference type="RefSeq" id="WP_350935567.1">
    <property type="nucleotide sequence ID" value="NZ_JAYWLC010000003.1"/>
</dbReference>
<dbReference type="SUPFAM" id="SSF48256">
    <property type="entry name" value="Citrate synthase"/>
    <property type="match status" value="1"/>
</dbReference>
<organism evidence="3 4">
    <name type="scientific">Thioclava kandeliae</name>
    <dbReference type="NCBI Taxonomy" id="3070818"/>
    <lineage>
        <taxon>Bacteria</taxon>
        <taxon>Pseudomonadati</taxon>
        <taxon>Pseudomonadota</taxon>
        <taxon>Alphaproteobacteria</taxon>
        <taxon>Rhodobacterales</taxon>
        <taxon>Paracoccaceae</taxon>
        <taxon>Thioclava</taxon>
    </lineage>
</organism>
<keyword evidence="4" id="KW-1185">Reference proteome</keyword>
<dbReference type="InterPro" id="IPR002020">
    <property type="entry name" value="Citrate_synthase"/>
</dbReference>